<dbReference type="PRINTS" id="PR00080">
    <property type="entry name" value="SDRFAMILY"/>
</dbReference>
<keyword evidence="3" id="KW-1185">Reference proteome</keyword>
<dbReference type="GO" id="GO:0032787">
    <property type="term" value="P:monocarboxylic acid metabolic process"/>
    <property type="evidence" value="ECO:0007669"/>
    <property type="project" value="UniProtKB-ARBA"/>
</dbReference>
<dbReference type="AlphaFoldDB" id="U4TPL5"/>
<evidence type="ECO:0000313" key="2">
    <source>
        <dbReference type="EMBL" id="ERL66179.1"/>
    </source>
</evidence>
<proteinExistence type="inferred from homology"/>
<dbReference type="HOGENOM" id="CLU_010194_1_3_9"/>
<dbReference type="InterPro" id="IPR002347">
    <property type="entry name" value="SDR_fam"/>
</dbReference>
<gene>
    <name evidence="2" type="primary">fabG</name>
    <name evidence="2" type="ORF">L248_1271</name>
</gene>
<name>U4TPL5_9LACO</name>
<comment type="similarity">
    <text evidence="1">Belongs to the short-chain dehydrogenases/reductases (SDR) family.</text>
</comment>
<dbReference type="CDD" id="cd05233">
    <property type="entry name" value="SDR_c"/>
    <property type="match status" value="1"/>
</dbReference>
<dbReference type="Pfam" id="PF13561">
    <property type="entry name" value="adh_short_C2"/>
    <property type="match status" value="1"/>
</dbReference>
<protein>
    <submittedName>
        <fullName evidence="2">3-oxoacyl-[acyl-carrier protein] reductase</fullName>
    </submittedName>
</protein>
<dbReference type="InterPro" id="IPR036291">
    <property type="entry name" value="NAD(P)-bd_dom_sf"/>
</dbReference>
<dbReference type="InterPro" id="IPR020904">
    <property type="entry name" value="Sc_DH/Rdtase_CS"/>
</dbReference>
<dbReference type="PANTHER" id="PTHR42879">
    <property type="entry name" value="3-OXOACYL-(ACYL-CARRIER-PROTEIN) REDUCTASE"/>
    <property type="match status" value="1"/>
</dbReference>
<dbReference type="EMBL" id="KI271583">
    <property type="protein sequence ID" value="ERL66179.1"/>
    <property type="molecule type" value="Genomic_DNA"/>
</dbReference>
<dbReference type="STRING" id="1231336.L248_1271"/>
<reference evidence="3" key="1">
    <citation type="journal article" date="2013" name="Genome Announc.">
        <title>Whole-Genome Sequencing of Lactobacillus shenzhenensis Strain LY-73T.</title>
        <authorList>
            <person name="Lin Z."/>
            <person name="Liu Z."/>
            <person name="Yang R."/>
            <person name="Zou Y."/>
            <person name="Wan D."/>
            <person name="Chen J."/>
            <person name="Guo M."/>
            <person name="Zhao J."/>
            <person name="Fang C."/>
            <person name="Yang R."/>
            <person name="Liu F."/>
        </authorList>
    </citation>
    <scope>NUCLEOTIDE SEQUENCE [LARGE SCALE GENOMIC DNA]</scope>
    <source>
        <strain evidence="3">LY-73</strain>
    </source>
</reference>
<dbReference type="Proteomes" id="UP000030647">
    <property type="component" value="Unassembled WGS sequence"/>
</dbReference>
<evidence type="ECO:0000313" key="3">
    <source>
        <dbReference type="Proteomes" id="UP000030647"/>
    </source>
</evidence>
<dbReference type="Gene3D" id="3.40.50.720">
    <property type="entry name" value="NAD(P)-binding Rossmann-like Domain"/>
    <property type="match status" value="1"/>
</dbReference>
<sequence length="243" mass="25802">MMKRALLFGATGAIGQSAARTLAAAGWSLYLQGWHHMDRIGALLTDLAADYPQQEFLPLQLDFTARDAVAALTPQLYGVDALVFSQGITDYELFAEAPAAVLDAQWQVNVRMPLLITQALQEKLAQSGHGRVVYLGSVYGGQGSPMEVMYSTTKGALSAFAQAYAREVASLGITVNVLAPGAVDTPMNAAMLAGGAKTALAAEIPAGRLAQPQDIAYWLQVLLAPQAQYLTGQTIYVSGGWRI</sequence>
<dbReference type="PROSITE" id="PS00061">
    <property type="entry name" value="ADH_SHORT"/>
    <property type="match status" value="1"/>
</dbReference>
<dbReference type="NCBIfam" id="NF047420">
    <property type="entry name" value="EF_P_mod_YmfI"/>
    <property type="match status" value="1"/>
</dbReference>
<dbReference type="PRINTS" id="PR00081">
    <property type="entry name" value="GDHRDH"/>
</dbReference>
<dbReference type="PANTHER" id="PTHR42879:SF2">
    <property type="entry name" value="3-OXOACYL-[ACYL-CARRIER-PROTEIN] REDUCTASE FABG"/>
    <property type="match status" value="1"/>
</dbReference>
<accession>U4TPL5</accession>
<organism evidence="2 3">
    <name type="scientific">Schleiferilactobacillus shenzhenensis LY-73</name>
    <dbReference type="NCBI Taxonomy" id="1231336"/>
    <lineage>
        <taxon>Bacteria</taxon>
        <taxon>Bacillati</taxon>
        <taxon>Bacillota</taxon>
        <taxon>Bacilli</taxon>
        <taxon>Lactobacillales</taxon>
        <taxon>Lactobacillaceae</taxon>
        <taxon>Schleiferilactobacillus</taxon>
    </lineage>
</organism>
<dbReference type="SUPFAM" id="SSF51735">
    <property type="entry name" value="NAD(P)-binding Rossmann-fold domains"/>
    <property type="match status" value="1"/>
</dbReference>
<dbReference type="InterPro" id="IPR050259">
    <property type="entry name" value="SDR"/>
</dbReference>
<evidence type="ECO:0000256" key="1">
    <source>
        <dbReference type="ARBA" id="ARBA00006484"/>
    </source>
</evidence>
<dbReference type="eggNOG" id="COG1028">
    <property type="taxonomic scope" value="Bacteria"/>
</dbReference>